<dbReference type="AlphaFoldDB" id="A0A0R3PQR7"/>
<dbReference type="WBParaSite" id="ACOC_0000773101-mRNA-1">
    <property type="protein sequence ID" value="ACOC_0000773101-mRNA-1"/>
    <property type="gene ID" value="ACOC_0000773101"/>
</dbReference>
<proteinExistence type="predicted"/>
<reference evidence="1" key="1">
    <citation type="submission" date="2017-02" db="UniProtKB">
        <authorList>
            <consortium name="WormBaseParasite"/>
        </authorList>
    </citation>
    <scope>IDENTIFICATION</scope>
</reference>
<dbReference type="InterPro" id="IPR029058">
    <property type="entry name" value="AB_hydrolase_fold"/>
</dbReference>
<name>A0A0R3PQR7_ANGCS</name>
<dbReference type="GO" id="GO:0016298">
    <property type="term" value="F:lipase activity"/>
    <property type="evidence" value="ECO:0007669"/>
    <property type="project" value="TreeGrafter"/>
</dbReference>
<protein>
    <submittedName>
        <fullName evidence="1">Kinesin motor domain-containing protein</fullName>
    </submittedName>
</protein>
<dbReference type="PANTHER" id="PTHR32015:SF3">
    <property type="entry name" value="TRIACYLGLYCEROL LIPASE"/>
    <property type="match status" value="1"/>
</dbReference>
<dbReference type="InterPro" id="IPR002918">
    <property type="entry name" value="Lipase_EstA/Esterase_EstB"/>
</dbReference>
<sequence length="147" mass="16091">LQAILGGKCLDTGEELGPSLTALVDTFVSVAGANRGSFLCLLPFPGACNSVNGLSCISNFIKDINARQRYEGLHVFSVYSPQDDKVGHRNVCGESTSSIPGADQEFQVRERLRHTTIFTFNRNSLFCTNELPNLTASHDFRLRVVDP</sequence>
<dbReference type="PANTHER" id="PTHR32015">
    <property type="entry name" value="FASTING INDUCED LIPASE"/>
    <property type="match status" value="1"/>
</dbReference>
<organism evidence="1">
    <name type="scientific">Angiostrongylus costaricensis</name>
    <name type="common">Nematode worm</name>
    <dbReference type="NCBI Taxonomy" id="334426"/>
    <lineage>
        <taxon>Eukaryota</taxon>
        <taxon>Metazoa</taxon>
        <taxon>Ecdysozoa</taxon>
        <taxon>Nematoda</taxon>
        <taxon>Chromadorea</taxon>
        <taxon>Rhabditida</taxon>
        <taxon>Rhabditina</taxon>
        <taxon>Rhabditomorpha</taxon>
        <taxon>Strongyloidea</taxon>
        <taxon>Metastrongylidae</taxon>
        <taxon>Angiostrongylus</taxon>
    </lineage>
</organism>
<dbReference type="GO" id="GO:0016042">
    <property type="term" value="P:lipid catabolic process"/>
    <property type="evidence" value="ECO:0007669"/>
    <property type="project" value="InterPro"/>
</dbReference>
<dbReference type="Gene3D" id="3.40.50.1820">
    <property type="entry name" value="alpha/beta hydrolase"/>
    <property type="match status" value="1"/>
</dbReference>
<dbReference type="Pfam" id="PF01674">
    <property type="entry name" value="Lipase_2"/>
    <property type="match status" value="1"/>
</dbReference>
<accession>A0A0R3PQR7</accession>
<dbReference type="OMA" id="TRYEGAY"/>
<evidence type="ECO:0000313" key="1">
    <source>
        <dbReference type="WBParaSite" id="ACOC_0000773101-mRNA-1"/>
    </source>
</evidence>